<keyword evidence="2" id="KW-1185">Reference proteome</keyword>
<comment type="caution">
    <text evidence="1">The sequence shown here is derived from an EMBL/GenBank/DDBJ whole genome shotgun (WGS) entry which is preliminary data.</text>
</comment>
<proteinExistence type="predicted"/>
<organism evidence="1 2">
    <name type="scientific">Symbiodinium necroappetens</name>
    <dbReference type="NCBI Taxonomy" id="1628268"/>
    <lineage>
        <taxon>Eukaryota</taxon>
        <taxon>Sar</taxon>
        <taxon>Alveolata</taxon>
        <taxon>Dinophyceae</taxon>
        <taxon>Suessiales</taxon>
        <taxon>Symbiodiniaceae</taxon>
        <taxon>Symbiodinium</taxon>
    </lineage>
</organism>
<reference evidence="1" key="1">
    <citation type="submission" date="2021-02" db="EMBL/GenBank/DDBJ databases">
        <authorList>
            <person name="Dougan E. K."/>
            <person name="Rhodes N."/>
            <person name="Thang M."/>
            <person name="Chan C."/>
        </authorList>
    </citation>
    <scope>NUCLEOTIDE SEQUENCE</scope>
</reference>
<gene>
    <name evidence="1" type="ORF">SNEC2469_LOCUS20898</name>
</gene>
<dbReference type="AlphaFoldDB" id="A0A812X4Z7"/>
<protein>
    <submittedName>
        <fullName evidence="1">Uncharacterized protein</fullName>
    </submittedName>
</protein>
<dbReference type="Proteomes" id="UP000601435">
    <property type="component" value="Unassembled WGS sequence"/>
</dbReference>
<accession>A0A812X4Z7</accession>
<sequence length="111" mass="12643">MTFSKGTGLLLGWFDYIMLRFDLGMFLLDPFLDIYTAYLFWSSDHPWFALVQLLIVARGSYDLLRLHCSEGCWTAGKVSLQANTLTDGFFELLQKEKTTEGIASLTLLVYA</sequence>
<dbReference type="EMBL" id="CAJNJA010036774">
    <property type="protein sequence ID" value="CAE7724381.1"/>
    <property type="molecule type" value="Genomic_DNA"/>
</dbReference>
<evidence type="ECO:0000313" key="2">
    <source>
        <dbReference type="Proteomes" id="UP000601435"/>
    </source>
</evidence>
<feature type="non-terminal residue" evidence="1">
    <location>
        <position position="111"/>
    </location>
</feature>
<dbReference type="OrthoDB" id="415665at2759"/>
<evidence type="ECO:0000313" key="1">
    <source>
        <dbReference type="EMBL" id="CAE7724381.1"/>
    </source>
</evidence>
<name>A0A812X4Z7_9DINO</name>